<keyword evidence="3" id="KW-1185">Reference proteome</keyword>
<evidence type="ECO:0000256" key="1">
    <source>
        <dbReference type="SAM" id="MobiDB-lite"/>
    </source>
</evidence>
<name>A0A8X7V1Q7_BRACI</name>
<feature type="compositionally biased region" description="Basic and acidic residues" evidence="1">
    <location>
        <begin position="63"/>
        <end position="81"/>
    </location>
</feature>
<accession>A0A8X7V1Q7</accession>
<organism evidence="2 3">
    <name type="scientific">Brassica carinata</name>
    <name type="common">Ethiopian mustard</name>
    <name type="synonym">Abyssinian cabbage</name>
    <dbReference type="NCBI Taxonomy" id="52824"/>
    <lineage>
        <taxon>Eukaryota</taxon>
        <taxon>Viridiplantae</taxon>
        <taxon>Streptophyta</taxon>
        <taxon>Embryophyta</taxon>
        <taxon>Tracheophyta</taxon>
        <taxon>Spermatophyta</taxon>
        <taxon>Magnoliopsida</taxon>
        <taxon>eudicotyledons</taxon>
        <taxon>Gunneridae</taxon>
        <taxon>Pentapetalae</taxon>
        <taxon>rosids</taxon>
        <taxon>malvids</taxon>
        <taxon>Brassicales</taxon>
        <taxon>Brassicaceae</taxon>
        <taxon>Brassiceae</taxon>
        <taxon>Brassica</taxon>
    </lineage>
</organism>
<evidence type="ECO:0000313" key="2">
    <source>
        <dbReference type="EMBL" id="KAG2298907.1"/>
    </source>
</evidence>
<evidence type="ECO:0000313" key="3">
    <source>
        <dbReference type="Proteomes" id="UP000886595"/>
    </source>
</evidence>
<dbReference type="EMBL" id="JAAMPC010000008">
    <property type="protein sequence ID" value="KAG2298907.1"/>
    <property type="molecule type" value="Genomic_DNA"/>
</dbReference>
<dbReference type="SUPFAM" id="SSF56219">
    <property type="entry name" value="DNase I-like"/>
    <property type="match status" value="1"/>
</dbReference>
<gene>
    <name evidence="2" type="ORF">Bca52824_035379</name>
</gene>
<dbReference type="Proteomes" id="UP000886595">
    <property type="component" value="Unassembled WGS sequence"/>
</dbReference>
<feature type="region of interest" description="Disordered" evidence="1">
    <location>
        <begin position="35"/>
        <end position="93"/>
    </location>
</feature>
<feature type="compositionally biased region" description="Polar residues" evidence="1">
    <location>
        <begin position="133"/>
        <end position="143"/>
    </location>
</feature>
<evidence type="ECO:0008006" key="4">
    <source>
        <dbReference type="Google" id="ProtNLM"/>
    </source>
</evidence>
<proteinExistence type="predicted"/>
<comment type="caution">
    <text evidence="2">The sequence shown here is derived from an EMBL/GenBank/DDBJ whole genome shotgun (WGS) entry which is preliminary data.</text>
</comment>
<protein>
    <recommendedName>
        <fullName evidence="4">Zinc knuckle CX2CX4HX4C domain-containing protein</fullName>
    </recommendedName>
</protein>
<sequence>MKLDISLHSGEIKQMELEYENLQKHCFICHSLSHDKDDCPSQRAQSNSRESGLIRMGVSQSRTLDKLEMDRRKARERKQLRAESSQWKRPPNREVDWTQERNFRYNYEARRDPNFEVNIQYLEETIPTGGGSNIPSTSRNPILSSDKKYDASQDRSPIRTLSEDRVHVSLRLGPLFDSEEEGILHLPLAANPGKTPAESIKQTWTSKAAKPTYNPLKRGPWSPEDRPRFWQLMTEIGIGRTAPWLLTGDFNDLLDNSEKFGGPLRWDGFFLSFNNFVSQFGLWDLQFSSFYGELEVDGDVPGCEM</sequence>
<dbReference type="InterPro" id="IPR036691">
    <property type="entry name" value="Endo/exonu/phosph_ase_sf"/>
</dbReference>
<reference evidence="2 3" key="1">
    <citation type="submission" date="2020-02" db="EMBL/GenBank/DDBJ databases">
        <authorList>
            <person name="Ma Q."/>
            <person name="Huang Y."/>
            <person name="Song X."/>
            <person name="Pei D."/>
        </authorList>
    </citation>
    <scope>NUCLEOTIDE SEQUENCE [LARGE SCALE GENOMIC DNA]</scope>
    <source>
        <strain evidence="2">Sxm20200214</strain>
        <tissue evidence="2">Leaf</tissue>
    </source>
</reference>
<feature type="compositionally biased region" description="Basic and acidic residues" evidence="1">
    <location>
        <begin position="145"/>
        <end position="157"/>
    </location>
</feature>
<dbReference type="OrthoDB" id="1110142at2759"/>
<dbReference type="AlphaFoldDB" id="A0A8X7V1Q7"/>
<feature type="region of interest" description="Disordered" evidence="1">
    <location>
        <begin position="125"/>
        <end position="157"/>
    </location>
</feature>